<dbReference type="Gene3D" id="3.40.390.10">
    <property type="entry name" value="Collagenase (Catalytic Domain)"/>
    <property type="match status" value="1"/>
</dbReference>
<dbReference type="EMBL" id="QZVS01000076">
    <property type="protein sequence ID" value="RJT89140.1"/>
    <property type="molecule type" value="Genomic_DNA"/>
</dbReference>
<dbReference type="Pfam" id="PF26607">
    <property type="entry name" value="DUF8189"/>
    <property type="match status" value="1"/>
</dbReference>
<name>A0A3A5MG41_9MICO</name>
<keyword evidence="3" id="KW-1185">Reference proteome</keyword>
<dbReference type="InterPro" id="IPR058502">
    <property type="entry name" value="PLL-like_beta-prop"/>
</dbReference>
<evidence type="ECO:0000259" key="1">
    <source>
        <dbReference type="Pfam" id="PF26607"/>
    </source>
</evidence>
<dbReference type="AlphaFoldDB" id="A0A3A5MG41"/>
<dbReference type="OrthoDB" id="5289073at2"/>
<comment type="caution">
    <text evidence="2">The sequence shown here is derived from an EMBL/GenBank/DDBJ whole genome shotgun (WGS) entry which is preliminary data.</text>
</comment>
<organism evidence="2 3">
    <name type="scientific">Cryobacterium melibiosiphilum</name>
    <dbReference type="NCBI Taxonomy" id="995039"/>
    <lineage>
        <taxon>Bacteria</taxon>
        <taxon>Bacillati</taxon>
        <taxon>Actinomycetota</taxon>
        <taxon>Actinomycetes</taxon>
        <taxon>Micrococcales</taxon>
        <taxon>Microbacteriaceae</taxon>
        <taxon>Cryobacterium</taxon>
    </lineage>
</organism>
<reference evidence="2 3" key="1">
    <citation type="submission" date="2018-09" db="EMBL/GenBank/DDBJ databases">
        <title>Novel species of Cryobacterium.</title>
        <authorList>
            <person name="Liu Q."/>
            <person name="Xin Y.-H."/>
        </authorList>
    </citation>
    <scope>NUCLEOTIDE SEQUENCE [LARGE SCALE GENOMIC DNA]</scope>
    <source>
        <strain evidence="2 3">Hh39</strain>
    </source>
</reference>
<feature type="domain" description="PLL-like beta propeller" evidence="1">
    <location>
        <begin position="2"/>
        <end position="246"/>
    </location>
</feature>
<dbReference type="SUPFAM" id="SSF89372">
    <property type="entry name" value="Fucose-specific lectin"/>
    <property type="match status" value="1"/>
</dbReference>
<accession>A0A3A5MG41</accession>
<dbReference type="GO" id="GO:0008237">
    <property type="term" value="F:metallopeptidase activity"/>
    <property type="evidence" value="ECO:0007669"/>
    <property type="project" value="InterPro"/>
</dbReference>
<dbReference type="Gene3D" id="2.120.10.70">
    <property type="entry name" value="Fucose-specific lectin"/>
    <property type="match status" value="2"/>
</dbReference>
<sequence length="457" mass="48588">MTWNSWFSHGAPTAGFAGGPSIVSRNNAVCNIYVRGGDNALWQKAFFNGAWHNWGRHNDGAVLASEPALGSMGPNHEHVFVRGTDGAVWSKAWNGAGGWSGWFNHGAPAAGINGGPAIVSRNNTVCNIYVRGGDNALWQKAFFNGSWHNWGRHNDGAVLASEPALGTMGANHEHVFVRGTDGAVWSKAWNGAGGWSGWFNHGAPAGGMNGGPTVVSRNSGVCNIYVRGADNALWQKAYFDGSWHAWGRHDDGAVLASEPALGTMGPSHEHVFVRGTDGAVWSKAWSLVPTVILHLKVLTNPTSFTVDQMVASMRDVYASRGINVAVGSRETLDLPLLTDIDVSTCIMGTTTTEQNQLFANRNSVGANHIVAYFVRSTNPPGNGCAAHPAGRPGCVVSSTSSSWTLGHEIGHVLGLEHVTPADRLMMGNGTWNITNPPPDLIDSERATMDNSPLTVNI</sequence>
<dbReference type="SUPFAM" id="SSF55486">
    <property type="entry name" value="Metalloproteases ('zincins'), catalytic domain"/>
    <property type="match status" value="1"/>
</dbReference>
<dbReference type="RefSeq" id="WP_119973856.1">
    <property type="nucleotide sequence ID" value="NZ_JBHSQA010000018.1"/>
</dbReference>
<dbReference type="Proteomes" id="UP000272015">
    <property type="component" value="Unassembled WGS sequence"/>
</dbReference>
<gene>
    <name evidence="2" type="ORF">D6T64_07700</name>
</gene>
<evidence type="ECO:0000313" key="3">
    <source>
        <dbReference type="Proteomes" id="UP000272015"/>
    </source>
</evidence>
<protein>
    <recommendedName>
        <fullName evidence="1">PLL-like beta propeller domain-containing protein</fullName>
    </recommendedName>
</protein>
<proteinExistence type="predicted"/>
<dbReference type="InterPro" id="IPR024079">
    <property type="entry name" value="MetalloPept_cat_dom_sf"/>
</dbReference>
<evidence type="ECO:0000313" key="2">
    <source>
        <dbReference type="EMBL" id="RJT89140.1"/>
    </source>
</evidence>